<feature type="region of interest" description="Disordered" evidence="1">
    <location>
        <begin position="131"/>
        <end position="262"/>
    </location>
</feature>
<evidence type="ECO:0000313" key="3">
    <source>
        <dbReference type="Proteomes" id="UP000433883"/>
    </source>
</evidence>
<evidence type="ECO:0000256" key="1">
    <source>
        <dbReference type="SAM" id="MobiDB-lite"/>
    </source>
</evidence>
<feature type="compositionally biased region" description="Basic residues" evidence="1">
    <location>
        <begin position="204"/>
        <end position="220"/>
    </location>
</feature>
<reference evidence="2 3" key="1">
    <citation type="submission" date="2019-11" db="EMBL/GenBank/DDBJ databases">
        <title>Venturia inaequalis Genome Resource.</title>
        <authorList>
            <person name="Lichtner F.J."/>
        </authorList>
    </citation>
    <scope>NUCLEOTIDE SEQUENCE [LARGE SCALE GENOMIC DNA]</scope>
    <source>
        <strain evidence="2">Bline_iso_100314</strain>
    </source>
</reference>
<feature type="compositionally biased region" description="Polar residues" evidence="1">
    <location>
        <begin position="1"/>
        <end position="17"/>
    </location>
</feature>
<feature type="region of interest" description="Disordered" evidence="1">
    <location>
        <begin position="1"/>
        <end position="21"/>
    </location>
</feature>
<accession>A0A8H3V8L5</accession>
<dbReference type="EMBL" id="WNWQ01000030">
    <property type="protein sequence ID" value="KAE9983355.1"/>
    <property type="molecule type" value="Genomic_DNA"/>
</dbReference>
<protein>
    <submittedName>
        <fullName evidence="2">Uncharacterized protein</fullName>
    </submittedName>
</protein>
<sequence>MQRNCTENTSLSGTSQGDPPLYVAAPSRGSVRNMMNLNGGGGGGGGPNARYKYVGPGERLGWTAADMEQINTGASNLNKSTAPRPAMDIGGGPLGPMDGMGMGMGPMGPIGGGGGGMGMGGGMNDPMGGLGGMGGMPSLPRPPRRPRRPRMRPDAYGADADLGLDEGLGGLGDARGFGPPDEFEGGPGLGGLGLDDDGFGGGFGRRRRPGGGRMGKRGKGKGLGGRPPRRGREGPEFEDYAPPEMSGGLGRGANDEDAWEEG</sequence>
<feature type="compositionally biased region" description="Gly residues" evidence="1">
    <location>
        <begin position="185"/>
        <end position="203"/>
    </location>
</feature>
<comment type="caution">
    <text evidence="2">The sequence shown here is derived from an EMBL/GenBank/DDBJ whole genome shotgun (WGS) entry which is preliminary data.</text>
</comment>
<gene>
    <name evidence="2" type="ORF">BLS_004565</name>
</gene>
<evidence type="ECO:0000313" key="2">
    <source>
        <dbReference type="EMBL" id="KAE9983355.1"/>
    </source>
</evidence>
<name>A0A8H3V8L5_VENIN</name>
<feature type="compositionally biased region" description="Gly residues" evidence="1">
    <location>
        <begin position="166"/>
        <end position="175"/>
    </location>
</feature>
<organism evidence="2 3">
    <name type="scientific">Venturia inaequalis</name>
    <name type="common">Apple scab fungus</name>
    <dbReference type="NCBI Taxonomy" id="5025"/>
    <lineage>
        <taxon>Eukaryota</taxon>
        <taxon>Fungi</taxon>
        <taxon>Dikarya</taxon>
        <taxon>Ascomycota</taxon>
        <taxon>Pezizomycotina</taxon>
        <taxon>Dothideomycetes</taxon>
        <taxon>Pleosporomycetidae</taxon>
        <taxon>Venturiales</taxon>
        <taxon>Venturiaceae</taxon>
        <taxon>Venturia</taxon>
    </lineage>
</organism>
<proteinExistence type="predicted"/>
<dbReference type="Proteomes" id="UP000433883">
    <property type="component" value="Unassembled WGS sequence"/>
</dbReference>
<dbReference type="AlphaFoldDB" id="A0A8H3V8L5"/>